<dbReference type="InterPro" id="IPR036804">
    <property type="entry name" value="CheR_N_sf"/>
</dbReference>
<evidence type="ECO:0000313" key="8">
    <source>
        <dbReference type="Proteomes" id="UP000016587"/>
    </source>
</evidence>
<keyword evidence="5" id="KW-0949">S-adenosyl-L-methionine</keyword>
<evidence type="ECO:0000256" key="5">
    <source>
        <dbReference type="ARBA" id="ARBA00022691"/>
    </source>
</evidence>
<evidence type="ECO:0000256" key="2">
    <source>
        <dbReference type="ARBA" id="ARBA00012534"/>
    </source>
</evidence>
<dbReference type="Pfam" id="PF01739">
    <property type="entry name" value="CheR"/>
    <property type="match status" value="1"/>
</dbReference>
<protein>
    <recommendedName>
        <fullName evidence="2">protein-glutamate O-methyltransferase</fullName>
        <ecNumber evidence="2">2.1.1.80</ecNumber>
    </recommendedName>
</protein>
<dbReference type="PIRSF" id="PIRSF000410">
    <property type="entry name" value="CheR"/>
    <property type="match status" value="1"/>
</dbReference>
<evidence type="ECO:0000313" key="7">
    <source>
        <dbReference type="EMBL" id="AGW14949.1"/>
    </source>
</evidence>
<accession>T2GFI8</accession>
<dbReference type="Gene3D" id="1.10.155.10">
    <property type="entry name" value="Chemotaxis receptor methyltransferase CheR, N-terminal domain"/>
    <property type="match status" value="1"/>
</dbReference>
<evidence type="ECO:0000259" key="6">
    <source>
        <dbReference type="PROSITE" id="PS50123"/>
    </source>
</evidence>
<dbReference type="RefSeq" id="WP_021762045.1">
    <property type="nucleotide sequence ID" value="NC_022444.1"/>
</dbReference>
<dbReference type="InterPro" id="IPR050903">
    <property type="entry name" value="Bact_Chemotaxis_MeTrfase"/>
</dbReference>
<dbReference type="OrthoDB" id="9786165at2"/>
<keyword evidence="8" id="KW-1185">Reference proteome</keyword>
<dbReference type="PANTHER" id="PTHR24422:SF10">
    <property type="entry name" value="CHEMOTAXIS PROTEIN METHYLTRANSFERASE 2"/>
    <property type="match status" value="1"/>
</dbReference>
<dbReference type="InterPro" id="IPR022642">
    <property type="entry name" value="CheR_C"/>
</dbReference>
<dbReference type="PATRIC" id="fig|1121448.10.peg.3202"/>
<dbReference type="EMBL" id="CP006585">
    <property type="protein sequence ID" value="AGW14949.1"/>
    <property type="molecule type" value="Genomic_DNA"/>
</dbReference>
<reference evidence="7 8" key="1">
    <citation type="journal article" date="2013" name="J. Bacteriol.">
        <title>Roles of HynAB and Ech, the only two hydrogenases found in the model sulfate reducer Desulfovibrio gigas.</title>
        <authorList>
            <person name="Morais-Silva F.O."/>
            <person name="Santos C.I."/>
            <person name="Rodrigues R."/>
            <person name="Pereira I.A."/>
            <person name="Rodrigues-Pousada C."/>
        </authorList>
    </citation>
    <scope>NUCLEOTIDE SEQUENCE [LARGE SCALE GENOMIC DNA]</scope>
    <source>
        <strain evidence="8">ATCC 19364 / DSM 1382 / NCIMB 9332 / VKM B-1759</strain>
    </source>
</reference>
<organism evidence="7 8">
    <name type="scientific">Megalodesulfovibrio gigas (strain ATCC 19364 / DSM 1382 / NCIMB 9332 / VKM B-1759)</name>
    <name type="common">Desulfovibrio gigas</name>
    <dbReference type="NCBI Taxonomy" id="1121448"/>
    <lineage>
        <taxon>Bacteria</taxon>
        <taxon>Pseudomonadati</taxon>
        <taxon>Thermodesulfobacteriota</taxon>
        <taxon>Desulfovibrionia</taxon>
        <taxon>Desulfovibrionales</taxon>
        <taxon>Desulfovibrionaceae</taxon>
        <taxon>Megalodesulfovibrio</taxon>
    </lineage>
</organism>
<dbReference type="PROSITE" id="PS50123">
    <property type="entry name" value="CHER"/>
    <property type="match status" value="1"/>
</dbReference>
<dbReference type="CDD" id="cd02440">
    <property type="entry name" value="AdoMet_MTases"/>
    <property type="match status" value="1"/>
</dbReference>
<evidence type="ECO:0000256" key="3">
    <source>
        <dbReference type="ARBA" id="ARBA00022603"/>
    </source>
</evidence>
<evidence type="ECO:0000256" key="1">
    <source>
        <dbReference type="ARBA" id="ARBA00001541"/>
    </source>
</evidence>
<dbReference type="InterPro" id="IPR022641">
    <property type="entry name" value="CheR_N"/>
</dbReference>
<dbReference type="GO" id="GO:0032259">
    <property type="term" value="P:methylation"/>
    <property type="evidence" value="ECO:0007669"/>
    <property type="project" value="UniProtKB-KW"/>
</dbReference>
<keyword evidence="4 7" id="KW-0808">Transferase</keyword>
<dbReference type="SUPFAM" id="SSF47757">
    <property type="entry name" value="Chemotaxis receptor methyltransferase CheR, N-terminal domain"/>
    <property type="match status" value="1"/>
</dbReference>
<dbReference type="GO" id="GO:0008983">
    <property type="term" value="F:protein-glutamate O-methyltransferase activity"/>
    <property type="evidence" value="ECO:0007669"/>
    <property type="project" value="UniProtKB-EC"/>
</dbReference>
<sequence>MQSLLTDADLERIRALIYKETGIYFEPKKNYFLSSRLAQRMQVRCCSSFQQYYNELLYSHKETELSCFIEEITINETYFFRDFPQLRGFAEEVLPKYLERKRRARDATMNIWSAACATGEEPYTLSIILQEMIEDYANWDTEILATDIDRHVLRHARIGLYSERSVKETPIVYRQKYFQRTADGWQLLANAMQPVTFEQLNLVDRVSMRRKRGFDFIFCRNVLIYFDDDSRKKVLSCLYDALNPGGYVFLGHSESVGRITASFLLERVGDFLCYKKPATSATR</sequence>
<dbReference type="InterPro" id="IPR000780">
    <property type="entry name" value="CheR_MeTrfase"/>
</dbReference>
<gene>
    <name evidence="7" type="ORF">DGI_3247</name>
</gene>
<dbReference type="InterPro" id="IPR029063">
    <property type="entry name" value="SAM-dependent_MTases_sf"/>
</dbReference>
<dbReference type="Pfam" id="PF03705">
    <property type="entry name" value="CheR_N"/>
    <property type="match status" value="1"/>
</dbReference>
<proteinExistence type="predicted"/>
<dbReference type="EC" id="2.1.1.80" evidence="2"/>
<name>T2GFI8_MEGG1</name>
<dbReference type="KEGG" id="dgg:DGI_3247"/>
<dbReference type="InterPro" id="IPR026024">
    <property type="entry name" value="Chemotaxis_MeTrfase_CheR"/>
</dbReference>
<comment type="catalytic activity">
    <reaction evidence="1">
        <text>L-glutamyl-[protein] + S-adenosyl-L-methionine = [protein]-L-glutamate 5-O-methyl ester + S-adenosyl-L-homocysteine</text>
        <dbReference type="Rhea" id="RHEA:24452"/>
        <dbReference type="Rhea" id="RHEA-COMP:10208"/>
        <dbReference type="Rhea" id="RHEA-COMP:10311"/>
        <dbReference type="ChEBI" id="CHEBI:29973"/>
        <dbReference type="ChEBI" id="CHEBI:57856"/>
        <dbReference type="ChEBI" id="CHEBI:59789"/>
        <dbReference type="ChEBI" id="CHEBI:82795"/>
        <dbReference type="EC" id="2.1.1.80"/>
    </reaction>
</comment>
<evidence type="ECO:0000256" key="4">
    <source>
        <dbReference type="ARBA" id="ARBA00022679"/>
    </source>
</evidence>
<dbReference type="Proteomes" id="UP000016587">
    <property type="component" value="Chromosome"/>
</dbReference>
<dbReference type="SUPFAM" id="SSF53335">
    <property type="entry name" value="S-adenosyl-L-methionine-dependent methyltransferases"/>
    <property type="match status" value="1"/>
</dbReference>
<dbReference type="AlphaFoldDB" id="T2GFI8"/>
<dbReference type="Gene3D" id="3.40.50.150">
    <property type="entry name" value="Vaccinia Virus protein VP39"/>
    <property type="match status" value="1"/>
</dbReference>
<dbReference type="PRINTS" id="PR00996">
    <property type="entry name" value="CHERMTFRASE"/>
</dbReference>
<keyword evidence="3 7" id="KW-0489">Methyltransferase</keyword>
<feature type="domain" description="CheR-type methyltransferase" evidence="6">
    <location>
        <begin position="1"/>
        <end position="278"/>
    </location>
</feature>
<dbReference type="eggNOG" id="COG1352">
    <property type="taxonomic scope" value="Bacteria"/>
</dbReference>
<dbReference type="STRING" id="1121448.DGI_3247"/>
<dbReference type="SMART" id="SM00138">
    <property type="entry name" value="MeTrc"/>
    <property type="match status" value="1"/>
</dbReference>
<dbReference type="HOGENOM" id="CLU_025854_0_1_7"/>
<dbReference type="PANTHER" id="PTHR24422">
    <property type="entry name" value="CHEMOTAXIS PROTEIN METHYLTRANSFERASE"/>
    <property type="match status" value="1"/>
</dbReference>
<reference evidence="8" key="2">
    <citation type="submission" date="2013-07" db="EMBL/GenBank/DDBJ databases">
        <authorList>
            <person name="Morais-Silva F.O."/>
            <person name="Rezende A.M."/>
            <person name="Pimentel C."/>
            <person name="Resende D.M."/>
            <person name="Santos C.I."/>
            <person name="Clemente C."/>
            <person name="de Oliveira L.M."/>
            <person name="da Silva S.M."/>
            <person name="Costa D.A."/>
            <person name="Varela-Raposo A."/>
            <person name="Horacio E.C.A."/>
            <person name="Matos M."/>
            <person name="Flores O."/>
            <person name="Ruiz J.C."/>
            <person name="Rodrigues-Pousada C."/>
        </authorList>
    </citation>
    <scope>NUCLEOTIDE SEQUENCE [LARGE SCALE GENOMIC DNA]</scope>
    <source>
        <strain evidence="8">ATCC 19364 / DSM 1382 / NCIMB 9332 / VKM B-1759</strain>
    </source>
</reference>